<dbReference type="PROSITE" id="PS50931">
    <property type="entry name" value="HTH_LYSR"/>
    <property type="match status" value="1"/>
</dbReference>
<dbReference type="GO" id="GO:0003700">
    <property type="term" value="F:DNA-binding transcription factor activity"/>
    <property type="evidence" value="ECO:0007669"/>
    <property type="project" value="InterPro"/>
</dbReference>
<dbReference type="RefSeq" id="WP_003457094.1">
    <property type="nucleotide sequence ID" value="NC_008261.1"/>
</dbReference>
<dbReference type="eggNOG" id="COG0583">
    <property type="taxonomic scope" value="Bacteria"/>
</dbReference>
<dbReference type="Gene3D" id="1.10.10.10">
    <property type="entry name" value="Winged helix-like DNA-binding domain superfamily/Winged helix DNA-binding domain"/>
    <property type="match status" value="1"/>
</dbReference>
<dbReference type="Proteomes" id="UP000001823">
    <property type="component" value="Chromosome"/>
</dbReference>
<dbReference type="Pfam" id="PF03466">
    <property type="entry name" value="LysR_substrate"/>
    <property type="match status" value="1"/>
</dbReference>
<dbReference type="STRING" id="195103.CPF_0727"/>
<dbReference type="EMBL" id="CP000246">
    <property type="protein sequence ID" value="ABG84455.1"/>
    <property type="molecule type" value="Genomic_DNA"/>
</dbReference>
<dbReference type="PaxDb" id="195103-CPF_0727"/>
<comment type="similarity">
    <text evidence="1">Belongs to the LysR transcriptional regulatory family.</text>
</comment>
<keyword evidence="2" id="KW-0805">Transcription regulation</keyword>
<dbReference type="InterPro" id="IPR000847">
    <property type="entry name" value="LysR_HTH_N"/>
</dbReference>
<feature type="domain" description="HTH lysR-type" evidence="6">
    <location>
        <begin position="1"/>
        <end position="58"/>
    </location>
</feature>
<evidence type="ECO:0000256" key="4">
    <source>
        <dbReference type="ARBA" id="ARBA00023163"/>
    </source>
</evidence>
<dbReference type="InterPro" id="IPR005119">
    <property type="entry name" value="LysR_subst-bd"/>
</dbReference>
<evidence type="ECO:0000256" key="1">
    <source>
        <dbReference type="ARBA" id="ARBA00009437"/>
    </source>
</evidence>
<dbReference type="InterPro" id="IPR036388">
    <property type="entry name" value="WH-like_DNA-bd_sf"/>
</dbReference>
<evidence type="ECO:0000256" key="5">
    <source>
        <dbReference type="SAM" id="Coils"/>
    </source>
</evidence>
<keyword evidence="3" id="KW-0238">DNA-binding</keyword>
<dbReference type="FunFam" id="1.10.10.10:FF:000001">
    <property type="entry name" value="LysR family transcriptional regulator"/>
    <property type="match status" value="1"/>
</dbReference>
<dbReference type="SUPFAM" id="SSF46785">
    <property type="entry name" value="Winged helix' DNA-binding domain"/>
    <property type="match status" value="1"/>
</dbReference>
<evidence type="ECO:0000259" key="6">
    <source>
        <dbReference type="PROSITE" id="PS50931"/>
    </source>
</evidence>
<organism evidence="7 8">
    <name type="scientific">Clostridium perfringens (strain ATCC 13124 / DSM 756 / JCM 1290 / NCIMB 6125 / NCTC 8237 / Type A)</name>
    <dbReference type="NCBI Taxonomy" id="195103"/>
    <lineage>
        <taxon>Bacteria</taxon>
        <taxon>Bacillati</taxon>
        <taxon>Bacillota</taxon>
        <taxon>Clostridia</taxon>
        <taxon>Eubacteriales</taxon>
        <taxon>Clostridiaceae</taxon>
        <taxon>Clostridium</taxon>
    </lineage>
</organism>
<protein>
    <submittedName>
        <fullName evidence="7">Transcriptional regulator, LysR family</fullName>
    </submittedName>
</protein>
<dbReference type="InterPro" id="IPR036390">
    <property type="entry name" value="WH_DNA-bd_sf"/>
</dbReference>
<keyword evidence="5" id="KW-0175">Coiled coil</keyword>
<sequence length="298" mass="33954">MNLTYLRSFYTTVKCNSISKAAKQLHLTQPGVSMQIQKLENDINFKLLNRSNTGVSLTSAGEIIFEFAESMLSIEDNLQKKLDELKNINSKLIISCCKSLGEHVMPCSIYTFKEIHYKTDISMEIDNTSDILKKLTNHETNIGIIQGKPSDCKNLELIPLMTDKLVLVGGRNTSFKSVNVEELYKLPLITREDGSANKLLVESSLKKNKINIDNLNFVLSLNSPQSIKSSVSFGQGYSFLPAISLNHELRSGELKKIDINDLKLPFQYYIALRKNYKLDYYEQKFVDFLTSKKRCFCY</sequence>
<dbReference type="PRINTS" id="PR00039">
    <property type="entry name" value="HTHLYSR"/>
</dbReference>
<dbReference type="PANTHER" id="PTHR30126">
    <property type="entry name" value="HTH-TYPE TRANSCRIPTIONAL REGULATOR"/>
    <property type="match status" value="1"/>
</dbReference>
<dbReference type="PANTHER" id="PTHR30126:SF64">
    <property type="entry name" value="HTH-TYPE TRANSCRIPTIONAL REGULATOR CITR"/>
    <property type="match status" value="1"/>
</dbReference>
<evidence type="ECO:0000256" key="2">
    <source>
        <dbReference type="ARBA" id="ARBA00023015"/>
    </source>
</evidence>
<gene>
    <name evidence="7" type="ordered locus">CPF_0727</name>
</gene>
<accession>A0A0H2YTQ0</accession>
<dbReference type="SUPFAM" id="SSF53850">
    <property type="entry name" value="Periplasmic binding protein-like II"/>
    <property type="match status" value="1"/>
</dbReference>
<dbReference type="HOGENOM" id="CLU_039613_6_1_9"/>
<keyword evidence="4" id="KW-0804">Transcription</keyword>
<reference evidence="7 8" key="1">
    <citation type="journal article" date="2006" name="Genome Res.">
        <title>Skewed genomic variability in strains of the toxigenic bacterial pathogen, Clostridium perfringens.</title>
        <authorList>
            <person name="Myers G.S."/>
            <person name="Rasko D.A."/>
            <person name="Cheung J.K."/>
            <person name="Ravel J."/>
            <person name="Seshadri R."/>
            <person name="Deboy R.T."/>
            <person name="Ren Q."/>
            <person name="Varga J."/>
            <person name="Awad M.M."/>
            <person name="Brinkac L.M."/>
            <person name="Daugherty S.C."/>
            <person name="Haft D.H."/>
            <person name="Dodson R.J."/>
            <person name="Madupu R."/>
            <person name="Nelson W.C."/>
            <person name="Rosovitz M.J."/>
            <person name="Sullivan S.A."/>
            <person name="Khouri H."/>
            <person name="Dimitrov G.I."/>
            <person name="Watkins K.L."/>
            <person name="Mulligan S."/>
            <person name="Benton J."/>
            <person name="Radune D."/>
            <person name="Fisher D.J."/>
            <person name="Atkins H.S."/>
            <person name="Hiscox T."/>
            <person name="Jost B.H."/>
            <person name="Billington S.J."/>
            <person name="Songer J.G."/>
            <person name="McClane B.A."/>
            <person name="Titball R.W."/>
            <person name="Rood J.I."/>
            <person name="Melville S.B."/>
            <person name="Paulsen I.T."/>
        </authorList>
    </citation>
    <scope>NUCLEOTIDE SEQUENCE [LARGE SCALE GENOMIC DNA]</scope>
    <source>
        <strain evidence="8">ATCC 13124 / DSM 756 / JCM 1290 / NCIMB 6125 / NCTC 8237 / S 107 / Type A</strain>
    </source>
</reference>
<dbReference type="AlphaFoldDB" id="A0A0H2YTQ0"/>
<feature type="coiled-coil region" evidence="5">
    <location>
        <begin position="68"/>
        <end position="95"/>
    </location>
</feature>
<proteinExistence type="inferred from homology"/>
<evidence type="ECO:0000313" key="7">
    <source>
        <dbReference type="EMBL" id="ABG84455.1"/>
    </source>
</evidence>
<dbReference type="GO" id="GO:0000976">
    <property type="term" value="F:transcription cis-regulatory region binding"/>
    <property type="evidence" value="ECO:0007669"/>
    <property type="project" value="TreeGrafter"/>
</dbReference>
<evidence type="ECO:0000256" key="3">
    <source>
        <dbReference type="ARBA" id="ARBA00023125"/>
    </source>
</evidence>
<evidence type="ECO:0000313" key="8">
    <source>
        <dbReference type="Proteomes" id="UP000001823"/>
    </source>
</evidence>
<name>A0A0H2YTQ0_CLOP1</name>
<keyword evidence="8" id="KW-1185">Reference proteome</keyword>
<dbReference type="KEGG" id="cpf:CPF_0727"/>
<dbReference type="Pfam" id="PF00126">
    <property type="entry name" value="HTH_1"/>
    <property type="match status" value="1"/>
</dbReference>
<dbReference type="Gene3D" id="3.40.190.290">
    <property type="match status" value="1"/>
</dbReference>